<dbReference type="SUPFAM" id="SSF51735">
    <property type="entry name" value="NAD(P)-binding Rossmann-fold domains"/>
    <property type="match status" value="1"/>
</dbReference>
<gene>
    <name evidence="1" type="ORF">OESDEN_03071</name>
</gene>
<evidence type="ECO:0000313" key="2">
    <source>
        <dbReference type="Proteomes" id="UP000053660"/>
    </source>
</evidence>
<accession>A0A0B1TNH3</accession>
<dbReference type="PRINTS" id="PR00081">
    <property type="entry name" value="GDHRDH"/>
</dbReference>
<dbReference type="AlphaFoldDB" id="A0A0B1TNH3"/>
<dbReference type="Proteomes" id="UP000053660">
    <property type="component" value="Unassembled WGS sequence"/>
</dbReference>
<dbReference type="PANTHER" id="PTHR44115">
    <property type="entry name" value="PROTEIN CBG09704"/>
    <property type="match status" value="1"/>
</dbReference>
<dbReference type="EMBL" id="KN549551">
    <property type="protein sequence ID" value="KHJ96955.1"/>
    <property type="molecule type" value="Genomic_DNA"/>
</dbReference>
<dbReference type="OrthoDB" id="47007at2759"/>
<dbReference type="PANTHER" id="PTHR44115:SF4">
    <property type="entry name" value="OXIDOREDUCTASE"/>
    <property type="match status" value="1"/>
</dbReference>
<dbReference type="Pfam" id="PF13561">
    <property type="entry name" value="adh_short_C2"/>
    <property type="match status" value="1"/>
</dbReference>
<sequence>MRFQFARAAYYAMAKAALDQMMKALAIELIAKGVRVNNVSPGAVRTRFSQNIGISDAMSEKFFEKYGQ</sequence>
<dbReference type="InterPro" id="IPR036291">
    <property type="entry name" value="NAD(P)-bd_dom_sf"/>
</dbReference>
<keyword evidence="2" id="KW-1185">Reference proteome</keyword>
<organism evidence="1 2">
    <name type="scientific">Oesophagostomum dentatum</name>
    <name type="common">Nodular worm</name>
    <dbReference type="NCBI Taxonomy" id="61180"/>
    <lineage>
        <taxon>Eukaryota</taxon>
        <taxon>Metazoa</taxon>
        <taxon>Ecdysozoa</taxon>
        <taxon>Nematoda</taxon>
        <taxon>Chromadorea</taxon>
        <taxon>Rhabditida</taxon>
        <taxon>Rhabditina</taxon>
        <taxon>Rhabditomorpha</taxon>
        <taxon>Strongyloidea</taxon>
        <taxon>Strongylidae</taxon>
        <taxon>Oesophagostomum</taxon>
    </lineage>
</organism>
<proteinExistence type="predicted"/>
<evidence type="ECO:0000313" key="1">
    <source>
        <dbReference type="EMBL" id="KHJ96955.1"/>
    </source>
</evidence>
<protein>
    <submittedName>
        <fullName evidence="1">Uncharacterized protein</fullName>
    </submittedName>
</protein>
<dbReference type="Gene3D" id="3.40.50.720">
    <property type="entry name" value="NAD(P)-binding Rossmann-like Domain"/>
    <property type="match status" value="1"/>
</dbReference>
<reference evidence="1 2" key="1">
    <citation type="submission" date="2014-03" db="EMBL/GenBank/DDBJ databases">
        <title>Draft genome of the hookworm Oesophagostomum dentatum.</title>
        <authorList>
            <person name="Mitreva M."/>
        </authorList>
    </citation>
    <scope>NUCLEOTIDE SEQUENCE [LARGE SCALE GENOMIC DNA]</scope>
    <source>
        <strain evidence="1 2">OD-Hann</strain>
    </source>
</reference>
<name>A0A0B1TNH3_OESDE</name>
<dbReference type="InterPro" id="IPR002347">
    <property type="entry name" value="SDR_fam"/>
</dbReference>